<evidence type="ECO:0000313" key="4">
    <source>
        <dbReference type="Proteomes" id="UP000050761"/>
    </source>
</evidence>
<keyword evidence="2" id="KW-0732">Signal</keyword>
<accession>A0A183G2V2</accession>
<reference evidence="3 4" key="1">
    <citation type="submission" date="2018-11" db="EMBL/GenBank/DDBJ databases">
        <authorList>
            <consortium name="Pathogen Informatics"/>
        </authorList>
    </citation>
    <scope>NUCLEOTIDE SEQUENCE [LARGE SCALE GENOMIC DNA]</scope>
</reference>
<organism evidence="4 5">
    <name type="scientific">Heligmosomoides polygyrus</name>
    <name type="common">Parasitic roundworm</name>
    <dbReference type="NCBI Taxonomy" id="6339"/>
    <lineage>
        <taxon>Eukaryota</taxon>
        <taxon>Metazoa</taxon>
        <taxon>Ecdysozoa</taxon>
        <taxon>Nematoda</taxon>
        <taxon>Chromadorea</taxon>
        <taxon>Rhabditida</taxon>
        <taxon>Rhabditina</taxon>
        <taxon>Rhabditomorpha</taxon>
        <taxon>Strongyloidea</taxon>
        <taxon>Heligmosomidae</taxon>
        <taxon>Heligmosomoides</taxon>
    </lineage>
</organism>
<evidence type="ECO:0000313" key="3">
    <source>
        <dbReference type="EMBL" id="VDP03527.1"/>
    </source>
</evidence>
<gene>
    <name evidence="3" type="ORF">HPBE_LOCUS15670</name>
</gene>
<reference evidence="5" key="2">
    <citation type="submission" date="2019-09" db="UniProtKB">
        <authorList>
            <consortium name="WormBaseParasite"/>
        </authorList>
    </citation>
    <scope>IDENTIFICATION</scope>
</reference>
<feature type="compositionally biased region" description="Pro residues" evidence="1">
    <location>
        <begin position="207"/>
        <end position="220"/>
    </location>
</feature>
<dbReference type="AlphaFoldDB" id="A0A183G2V2"/>
<accession>A0A3P7ZP38</accession>
<feature type="region of interest" description="Disordered" evidence="1">
    <location>
        <begin position="201"/>
        <end position="248"/>
    </location>
</feature>
<feature type="signal peptide" evidence="2">
    <location>
        <begin position="1"/>
        <end position="16"/>
    </location>
</feature>
<dbReference type="WBParaSite" id="HPBE_0001567101-mRNA-1">
    <property type="protein sequence ID" value="HPBE_0001567101-mRNA-1"/>
    <property type="gene ID" value="HPBE_0001567101"/>
</dbReference>
<proteinExistence type="predicted"/>
<feature type="compositionally biased region" description="Polar residues" evidence="1">
    <location>
        <begin position="221"/>
        <end position="243"/>
    </location>
</feature>
<dbReference type="OrthoDB" id="5872238at2759"/>
<evidence type="ECO:0000256" key="1">
    <source>
        <dbReference type="SAM" id="MobiDB-lite"/>
    </source>
</evidence>
<evidence type="ECO:0000256" key="2">
    <source>
        <dbReference type="SAM" id="SignalP"/>
    </source>
</evidence>
<protein>
    <submittedName>
        <fullName evidence="5">Secreted protein</fullName>
    </submittedName>
</protein>
<name>A0A183G2V2_HELPZ</name>
<evidence type="ECO:0000313" key="5">
    <source>
        <dbReference type="WBParaSite" id="HPBE_0001567101-mRNA-1"/>
    </source>
</evidence>
<sequence length="358" mass="39898">MELKLLLLLAAMAANGHPREQLSPQGLRLCSQVTPGDLTTNLYNFREEFSDVVLVYDDNDELSRDLACLVNQLVPQARSSNLQPEHCMRLLTDPIELAGVFVLITHMPHKVPLCEAPVYGSLPSVIEVRITDTPKTYQNRFLTFNLIGNGGDLRFDVALGNSSETVKNLLLVYKTLFSIVITGRPWSNGTSRRIEFDTIDIPLDTLSPPPEPPEPPPPPSSQMESTAMTTKATQEKASTSSEPVKTPSMELGTVNTLESKALEPVTFPRHMTRHYFHLLLSTVLLYLASGQDPNATAECQSALEACENDLECSNRLAPLMAACSFFPLYVYFESEYCSTHFKGFLEIPIIFWKFLALR</sequence>
<dbReference type="EMBL" id="UZAH01028979">
    <property type="protein sequence ID" value="VDP03527.1"/>
    <property type="molecule type" value="Genomic_DNA"/>
</dbReference>
<keyword evidence="4" id="KW-1185">Reference proteome</keyword>
<dbReference type="Proteomes" id="UP000050761">
    <property type="component" value="Unassembled WGS sequence"/>
</dbReference>
<feature type="chain" id="PRO_5044551819" evidence="2">
    <location>
        <begin position="17"/>
        <end position="358"/>
    </location>
</feature>